<sequence>MANGVIPPPGGASPLPQVRVPLEEPPLSPDVEEEDDDLGKTLAVSRFGDLISKPPAWDPEKPSRSYSERDFESRLPPPHKLRRLPSTSARHNRRKRKKEKTSAPPSEETPPIQEEGGAGVDEEEEEEEEEEGESEAEPGEPPPSGSPPKAKFSIGSDEDDSPGLPGRATITKPLPSVGPQADRSPQHSGRVHSRPCSELGDSDGTTDLALSSSRLLCCLPSSPSPRARASRLAGEKSRPWSPSASYDLRERLCPGSALGNPGGPEQQVPTDEAEAQMLGSADLDDMKSE</sequence>
<name>A0ABQ9VGU9_SAGOE</name>
<dbReference type="EMBL" id="JASSZA010000006">
    <property type="protein sequence ID" value="KAK2108396.1"/>
    <property type="molecule type" value="Genomic_DNA"/>
</dbReference>
<dbReference type="Proteomes" id="UP001266305">
    <property type="component" value="Unassembled WGS sequence"/>
</dbReference>
<evidence type="ECO:0000256" key="1">
    <source>
        <dbReference type="SAM" id="MobiDB-lite"/>
    </source>
</evidence>
<accession>A0ABQ9VGU9</accession>
<feature type="compositionally biased region" description="Acidic residues" evidence="1">
    <location>
        <begin position="120"/>
        <end position="138"/>
    </location>
</feature>
<reference evidence="2 3" key="1">
    <citation type="submission" date="2023-05" db="EMBL/GenBank/DDBJ databases">
        <title>B98-5 Cell Line De Novo Hybrid Assembly: An Optical Mapping Approach.</title>
        <authorList>
            <person name="Kananen K."/>
            <person name="Auerbach J.A."/>
            <person name="Kautto E."/>
            <person name="Blachly J.S."/>
        </authorList>
    </citation>
    <scope>NUCLEOTIDE SEQUENCE [LARGE SCALE GENOMIC DNA]</scope>
    <source>
        <strain evidence="2">B95-8</strain>
        <tissue evidence="2">Cell line</tissue>
    </source>
</reference>
<feature type="region of interest" description="Disordered" evidence="1">
    <location>
        <begin position="1"/>
        <end position="289"/>
    </location>
</feature>
<feature type="compositionally biased region" description="Basic residues" evidence="1">
    <location>
        <begin position="90"/>
        <end position="99"/>
    </location>
</feature>
<gene>
    <name evidence="2" type="primary">SLC4A3_4</name>
    <name evidence="2" type="ORF">P7K49_013561</name>
</gene>
<protein>
    <submittedName>
        <fullName evidence="2">Anion exchange protein 3</fullName>
    </submittedName>
</protein>
<comment type="caution">
    <text evidence="2">The sequence shown here is derived from an EMBL/GenBank/DDBJ whole genome shotgun (WGS) entry which is preliminary data.</text>
</comment>
<keyword evidence="3" id="KW-1185">Reference proteome</keyword>
<feature type="compositionally biased region" description="Basic and acidic residues" evidence="1">
    <location>
        <begin position="58"/>
        <end position="73"/>
    </location>
</feature>
<feature type="compositionally biased region" description="Pro residues" evidence="1">
    <location>
        <begin position="1"/>
        <end position="11"/>
    </location>
</feature>
<feature type="compositionally biased region" description="Low complexity" evidence="1">
    <location>
        <begin position="208"/>
        <end position="232"/>
    </location>
</feature>
<evidence type="ECO:0000313" key="2">
    <source>
        <dbReference type="EMBL" id="KAK2108396.1"/>
    </source>
</evidence>
<proteinExistence type="predicted"/>
<evidence type="ECO:0000313" key="3">
    <source>
        <dbReference type="Proteomes" id="UP001266305"/>
    </source>
</evidence>
<organism evidence="2 3">
    <name type="scientific">Saguinus oedipus</name>
    <name type="common">Cotton-top tamarin</name>
    <name type="synonym">Oedipomidas oedipus</name>
    <dbReference type="NCBI Taxonomy" id="9490"/>
    <lineage>
        <taxon>Eukaryota</taxon>
        <taxon>Metazoa</taxon>
        <taxon>Chordata</taxon>
        <taxon>Craniata</taxon>
        <taxon>Vertebrata</taxon>
        <taxon>Euteleostomi</taxon>
        <taxon>Mammalia</taxon>
        <taxon>Eutheria</taxon>
        <taxon>Euarchontoglires</taxon>
        <taxon>Primates</taxon>
        <taxon>Haplorrhini</taxon>
        <taxon>Platyrrhini</taxon>
        <taxon>Cebidae</taxon>
        <taxon>Callitrichinae</taxon>
        <taxon>Saguinus</taxon>
    </lineage>
</organism>